<sequence length="135" mass="15812">MYSCLPQISAGDCIYMFLPNSLLQFLVEQVLRLASISALNQRLFPFRCRNQNFFSLFLELGLWNQKGYGELCFLEWELCLHLTTSSAKFDFVGKRHTELMNCLLGQMKSNWLLEFLHKSVITMNYMRDMQVTGSF</sequence>
<dbReference type="Proteomes" id="UP001642487">
    <property type="component" value="Chromosome 2"/>
</dbReference>
<evidence type="ECO:0000313" key="1">
    <source>
        <dbReference type="EMBL" id="CAK9316065.1"/>
    </source>
</evidence>
<evidence type="ECO:0000313" key="2">
    <source>
        <dbReference type="Proteomes" id="UP001642487"/>
    </source>
</evidence>
<name>A0ABP0Y6I0_9ROSI</name>
<organism evidence="1 2">
    <name type="scientific">Citrullus colocynthis</name>
    <name type="common">colocynth</name>
    <dbReference type="NCBI Taxonomy" id="252529"/>
    <lineage>
        <taxon>Eukaryota</taxon>
        <taxon>Viridiplantae</taxon>
        <taxon>Streptophyta</taxon>
        <taxon>Embryophyta</taxon>
        <taxon>Tracheophyta</taxon>
        <taxon>Spermatophyta</taxon>
        <taxon>Magnoliopsida</taxon>
        <taxon>eudicotyledons</taxon>
        <taxon>Gunneridae</taxon>
        <taxon>Pentapetalae</taxon>
        <taxon>rosids</taxon>
        <taxon>fabids</taxon>
        <taxon>Cucurbitales</taxon>
        <taxon>Cucurbitaceae</taxon>
        <taxon>Benincaseae</taxon>
        <taxon>Citrullus</taxon>
    </lineage>
</organism>
<keyword evidence="2" id="KW-1185">Reference proteome</keyword>
<reference evidence="1 2" key="1">
    <citation type="submission" date="2024-03" db="EMBL/GenBank/DDBJ databases">
        <authorList>
            <person name="Gkanogiannis A."/>
            <person name="Becerra Lopez-Lavalle L."/>
        </authorList>
    </citation>
    <scope>NUCLEOTIDE SEQUENCE [LARGE SCALE GENOMIC DNA]</scope>
</reference>
<protein>
    <submittedName>
        <fullName evidence="1">Uncharacterized protein</fullName>
    </submittedName>
</protein>
<accession>A0ABP0Y6I0</accession>
<proteinExistence type="predicted"/>
<gene>
    <name evidence="1" type="ORF">CITCOLO1_LOCUS7911</name>
</gene>
<dbReference type="EMBL" id="OZ021736">
    <property type="protein sequence ID" value="CAK9316065.1"/>
    <property type="molecule type" value="Genomic_DNA"/>
</dbReference>